<keyword evidence="3" id="KW-1185">Reference proteome</keyword>
<dbReference type="Proteomes" id="UP000747399">
    <property type="component" value="Unassembled WGS sequence"/>
</dbReference>
<proteinExistence type="predicted"/>
<gene>
    <name evidence="2" type="ORF">Vafri_3879</name>
</gene>
<evidence type="ECO:0000313" key="3">
    <source>
        <dbReference type="Proteomes" id="UP000747399"/>
    </source>
</evidence>
<protein>
    <submittedName>
        <fullName evidence="2">Uncharacterized protein</fullName>
    </submittedName>
</protein>
<feature type="compositionally biased region" description="Basic and acidic residues" evidence="1">
    <location>
        <begin position="1"/>
        <end position="11"/>
    </location>
</feature>
<name>A0A8J4ASL1_9CHLO</name>
<organism evidence="2 3">
    <name type="scientific">Volvox africanus</name>
    <dbReference type="NCBI Taxonomy" id="51714"/>
    <lineage>
        <taxon>Eukaryota</taxon>
        <taxon>Viridiplantae</taxon>
        <taxon>Chlorophyta</taxon>
        <taxon>core chlorophytes</taxon>
        <taxon>Chlorophyceae</taxon>
        <taxon>CS clade</taxon>
        <taxon>Chlamydomonadales</taxon>
        <taxon>Volvocaceae</taxon>
        <taxon>Volvox</taxon>
    </lineage>
</organism>
<dbReference type="AlphaFoldDB" id="A0A8J4ASL1"/>
<reference evidence="2" key="1">
    <citation type="journal article" date="2021" name="Proc. Natl. Acad. Sci. U.S.A.">
        <title>Three genomes in the algal genus Volvox reveal the fate of a haploid sex-determining region after a transition to homothallism.</title>
        <authorList>
            <person name="Yamamoto K."/>
            <person name="Hamaji T."/>
            <person name="Kawai-Toyooka H."/>
            <person name="Matsuzaki R."/>
            <person name="Takahashi F."/>
            <person name="Nishimura Y."/>
            <person name="Kawachi M."/>
            <person name="Noguchi H."/>
            <person name="Minakuchi Y."/>
            <person name="Umen J.G."/>
            <person name="Toyoda A."/>
            <person name="Nozaki H."/>
        </authorList>
    </citation>
    <scope>NUCLEOTIDE SEQUENCE</scope>
    <source>
        <strain evidence="2">NIES-3780</strain>
    </source>
</reference>
<feature type="compositionally biased region" description="Polar residues" evidence="1">
    <location>
        <begin position="14"/>
        <end position="24"/>
    </location>
</feature>
<accession>A0A8J4ASL1</accession>
<comment type="caution">
    <text evidence="2">The sequence shown here is derived from an EMBL/GenBank/DDBJ whole genome shotgun (WGS) entry which is preliminary data.</text>
</comment>
<evidence type="ECO:0000313" key="2">
    <source>
        <dbReference type="EMBL" id="GIL47046.1"/>
    </source>
</evidence>
<evidence type="ECO:0000256" key="1">
    <source>
        <dbReference type="SAM" id="MobiDB-lite"/>
    </source>
</evidence>
<dbReference type="EMBL" id="BNCO01000004">
    <property type="protein sequence ID" value="GIL47046.1"/>
    <property type="molecule type" value="Genomic_DNA"/>
</dbReference>
<sequence>MFSNHACHDLENVDPNTGQVSTVRSFPGRPTFGGSKETGADIEEKRTPFFDLTWKSQINNCAAEGRAVVSMARPVTERPASVSHGYERPVPLAVSNVSNPLFSSDAYHLAGPTVSTSLRKMR</sequence>
<feature type="region of interest" description="Disordered" evidence="1">
    <location>
        <begin position="1"/>
        <end position="44"/>
    </location>
</feature>